<evidence type="ECO:0000256" key="5">
    <source>
        <dbReference type="PROSITE-ProRule" id="PRU00259"/>
    </source>
</evidence>
<dbReference type="Gene3D" id="1.25.10.10">
    <property type="entry name" value="Leucine-rich Repeat Variant"/>
    <property type="match status" value="1"/>
</dbReference>
<dbReference type="InterPro" id="IPR032413">
    <property type="entry name" value="Arm_3"/>
</dbReference>
<name>A0AA89AEH5_9ASTE</name>
<dbReference type="InterPro" id="IPR011989">
    <property type="entry name" value="ARM-like"/>
</dbReference>
<evidence type="ECO:0000313" key="8">
    <source>
        <dbReference type="Proteomes" id="UP001188597"/>
    </source>
</evidence>
<keyword evidence="3" id="KW-0677">Repeat</keyword>
<dbReference type="EMBL" id="JAVXUP010003328">
    <property type="protein sequence ID" value="KAK2999296.1"/>
    <property type="molecule type" value="Genomic_DNA"/>
</dbReference>
<protein>
    <recommendedName>
        <fullName evidence="9">Importin subunit alpha</fullName>
    </recommendedName>
</protein>
<dbReference type="SMART" id="SM00185">
    <property type="entry name" value="ARM"/>
    <property type="match status" value="7"/>
</dbReference>
<comment type="similarity">
    <text evidence="1">Belongs to the importin alpha family.</text>
</comment>
<feature type="repeat" description="ARM" evidence="5">
    <location>
        <begin position="524"/>
        <end position="558"/>
    </location>
</feature>
<dbReference type="PROSITE" id="PS50176">
    <property type="entry name" value="ARM_REPEAT"/>
    <property type="match status" value="1"/>
</dbReference>
<evidence type="ECO:0000313" key="7">
    <source>
        <dbReference type="EMBL" id="KAK2999296.1"/>
    </source>
</evidence>
<evidence type="ECO:0008006" key="9">
    <source>
        <dbReference type="Google" id="ProtNLM"/>
    </source>
</evidence>
<dbReference type="Pfam" id="PF16186">
    <property type="entry name" value="Arm_3"/>
    <property type="match status" value="1"/>
</dbReference>
<feature type="region of interest" description="Disordered" evidence="6">
    <location>
        <begin position="195"/>
        <end position="230"/>
    </location>
</feature>
<dbReference type="SUPFAM" id="SSF48371">
    <property type="entry name" value="ARM repeat"/>
    <property type="match status" value="1"/>
</dbReference>
<evidence type="ECO:0000256" key="2">
    <source>
        <dbReference type="ARBA" id="ARBA00022448"/>
    </source>
</evidence>
<proteinExistence type="inferred from homology"/>
<organism evidence="7 8">
    <name type="scientific">Escallonia herrerae</name>
    <dbReference type="NCBI Taxonomy" id="1293975"/>
    <lineage>
        <taxon>Eukaryota</taxon>
        <taxon>Viridiplantae</taxon>
        <taxon>Streptophyta</taxon>
        <taxon>Embryophyta</taxon>
        <taxon>Tracheophyta</taxon>
        <taxon>Spermatophyta</taxon>
        <taxon>Magnoliopsida</taxon>
        <taxon>eudicotyledons</taxon>
        <taxon>Gunneridae</taxon>
        <taxon>Pentapetalae</taxon>
        <taxon>asterids</taxon>
        <taxon>campanulids</taxon>
        <taxon>Escalloniales</taxon>
        <taxon>Escalloniaceae</taxon>
        <taxon>Escallonia</taxon>
    </lineage>
</organism>
<accession>A0AA89AEH5</accession>
<evidence type="ECO:0000256" key="1">
    <source>
        <dbReference type="ARBA" id="ARBA00010394"/>
    </source>
</evidence>
<feature type="compositionally biased region" description="Basic residues" evidence="6">
    <location>
        <begin position="202"/>
        <end position="217"/>
    </location>
</feature>
<reference evidence="7" key="1">
    <citation type="submission" date="2022-12" db="EMBL/GenBank/DDBJ databases">
        <title>Draft genome assemblies for two species of Escallonia (Escalloniales).</title>
        <authorList>
            <person name="Chanderbali A."/>
            <person name="Dervinis C."/>
            <person name="Anghel I."/>
            <person name="Soltis D."/>
            <person name="Soltis P."/>
            <person name="Zapata F."/>
        </authorList>
    </citation>
    <scope>NUCLEOTIDE SEQUENCE</scope>
    <source>
        <strain evidence="7">UCBG64.0493</strain>
        <tissue evidence="7">Leaf</tissue>
    </source>
</reference>
<keyword evidence="4" id="KW-0653">Protein transport</keyword>
<keyword evidence="2" id="KW-0813">Transport</keyword>
<evidence type="ECO:0000256" key="4">
    <source>
        <dbReference type="ARBA" id="ARBA00022927"/>
    </source>
</evidence>
<evidence type="ECO:0000256" key="3">
    <source>
        <dbReference type="ARBA" id="ARBA00022737"/>
    </source>
</evidence>
<gene>
    <name evidence="7" type="ORF">RJ639_024566</name>
</gene>
<dbReference type="PANTHER" id="PTHR23316">
    <property type="entry name" value="IMPORTIN ALPHA"/>
    <property type="match status" value="1"/>
</dbReference>
<dbReference type="InterPro" id="IPR000225">
    <property type="entry name" value="Armadillo"/>
</dbReference>
<feature type="region of interest" description="Disordered" evidence="6">
    <location>
        <begin position="701"/>
        <end position="722"/>
    </location>
</feature>
<dbReference type="AlphaFoldDB" id="A0AA89AEH5"/>
<keyword evidence="8" id="KW-1185">Reference proteome</keyword>
<sequence>MEFFLRQLKLAYVLTQPCRTISIEESSSDQVRAINDQIDKWNDDDCFCRNHILSGMSDSFYDQYSKKSKTAKELWDTLKSVYQAEEASSKKFLVSNYMDFKMTDDRPVSVQVREFQLIANDICAAGMVLDENFHIGAIVAKLPPTWKEYRNKLKHKKEDLVLDQLMQHLYIEEKTRNREKEPAKETIVKAHVIVDKDEKKNSGRHNQNKFLKPKNSKGFKPSSSNPMAKNKECYNYHKIESPTEMETRVVLYGDGEGEGKVEIYDRMVALVKLERPGVDIRSLLVEGVTYFNNLLAAEQNPPIDRVVDSGLVPYLVKYASREDYPRLQFEAFSTLANIASGEPQHREELFKHGAFQVFVASLQSFNDQVREQALWALANVAGNSREHRDLICQFGACDHVVKICDNAKRRRKHSMLRTATWTLANFCVWKPLPKNFQRERILATLASVIEVEDEEVLDDASLALSYLSEGIGEEIQYVIDAGVCPRLINFLGYQPTSLIMAALRTIGNIATGNVSQTQVVLEHGALSSLLALLNHDKKHIKKEACWAISNITAGNRDQIQAVIDAHIVSVLVQLLTNAEFKIKREAACAMSNAISGGTYEQLGYSYLDYFIFHPFCDLAICSDPEIVISCLEGLEKILMHGEASKNSMGHDNEYVQLVEEVEGREKIELLQTHYNNEIYEKAVKILKTYWSVEDDDHLLPGDTSHFGGSGFPLHQSTTEEKT</sequence>
<dbReference type="GO" id="GO:0015031">
    <property type="term" value="P:protein transport"/>
    <property type="evidence" value="ECO:0007669"/>
    <property type="project" value="UniProtKB-KW"/>
</dbReference>
<dbReference type="Pfam" id="PF00514">
    <property type="entry name" value="Arm"/>
    <property type="match status" value="5"/>
</dbReference>
<dbReference type="Proteomes" id="UP001188597">
    <property type="component" value="Unassembled WGS sequence"/>
</dbReference>
<dbReference type="InterPro" id="IPR016024">
    <property type="entry name" value="ARM-type_fold"/>
</dbReference>
<dbReference type="Pfam" id="PF14223">
    <property type="entry name" value="Retrotran_gag_2"/>
    <property type="match status" value="1"/>
</dbReference>
<comment type="caution">
    <text evidence="7">The sequence shown here is derived from an EMBL/GenBank/DDBJ whole genome shotgun (WGS) entry which is preliminary data.</text>
</comment>
<evidence type="ECO:0000256" key="6">
    <source>
        <dbReference type="SAM" id="MobiDB-lite"/>
    </source>
</evidence>